<protein>
    <submittedName>
        <fullName evidence="1">Uncharacterized protein</fullName>
    </submittedName>
</protein>
<dbReference type="AlphaFoldDB" id="A0A9W4URB5"/>
<dbReference type="EMBL" id="CAOQHR010000010">
    <property type="protein sequence ID" value="CAI6340660.1"/>
    <property type="molecule type" value="Genomic_DNA"/>
</dbReference>
<keyword evidence="2" id="KW-1185">Reference proteome</keyword>
<organism evidence="1 2">
    <name type="scientific">Periconia digitata</name>
    <dbReference type="NCBI Taxonomy" id="1303443"/>
    <lineage>
        <taxon>Eukaryota</taxon>
        <taxon>Fungi</taxon>
        <taxon>Dikarya</taxon>
        <taxon>Ascomycota</taxon>
        <taxon>Pezizomycotina</taxon>
        <taxon>Dothideomycetes</taxon>
        <taxon>Pleosporomycetidae</taxon>
        <taxon>Pleosporales</taxon>
        <taxon>Massarineae</taxon>
        <taxon>Periconiaceae</taxon>
        <taxon>Periconia</taxon>
    </lineage>
</organism>
<dbReference type="Proteomes" id="UP001152607">
    <property type="component" value="Unassembled WGS sequence"/>
</dbReference>
<proteinExistence type="predicted"/>
<gene>
    <name evidence="1" type="ORF">PDIGIT_LOCUS13844</name>
</gene>
<comment type="caution">
    <text evidence="1">The sequence shown here is derived from an EMBL/GenBank/DDBJ whole genome shotgun (WGS) entry which is preliminary data.</text>
</comment>
<accession>A0A9W4URB5</accession>
<reference evidence="1" key="1">
    <citation type="submission" date="2023-01" db="EMBL/GenBank/DDBJ databases">
        <authorList>
            <person name="Van Ghelder C."/>
            <person name="Rancurel C."/>
        </authorList>
    </citation>
    <scope>NUCLEOTIDE SEQUENCE</scope>
    <source>
        <strain evidence="1">CNCM I-4278</strain>
    </source>
</reference>
<sequence>MIITRIMWYKILDNFLLVLGSRTFSIAAYSKYAANSIPINTTAQCLFVVAFRPKSVLKY</sequence>
<name>A0A9W4URB5_9PLEO</name>
<evidence type="ECO:0000313" key="2">
    <source>
        <dbReference type="Proteomes" id="UP001152607"/>
    </source>
</evidence>
<evidence type="ECO:0000313" key="1">
    <source>
        <dbReference type="EMBL" id="CAI6340660.1"/>
    </source>
</evidence>